<protein>
    <submittedName>
        <fullName evidence="1">Uncharacterized protein</fullName>
    </submittedName>
</protein>
<evidence type="ECO:0000313" key="2">
    <source>
        <dbReference type="Proteomes" id="UP000030329"/>
    </source>
</evidence>
<organism evidence="1 2">
    <name type="scientific">Flavobacterium phage FCL-2</name>
    <dbReference type="NCBI Taxonomy" id="908819"/>
    <lineage>
        <taxon>Viruses</taxon>
        <taxon>Duplodnaviria</taxon>
        <taxon>Heunggongvirae</taxon>
        <taxon>Uroviricota</taxon>
        <taxon>Caudoviricetes</taxon>
        <taxon>Ficleduovirus</taxon>
        <taxon>Ficleduovirus FCL2</taxon>
    </lineage>
</organism>
<accession>A0A0A0YPM7</accession>
<dbReference type="EMBL" id="KM873719">
    <property type="protein sequence ID" value="AIX11872.1"/>
    <property type="molecule type" value="Genomic_DNA"/>
</dbReference>
<dbReference type="OrthoDB" id="28588at10239"/>
<sequence length="114" mass="13061">MCTQNFKDVIKGDSFGEKTITLLNSTNPINLTGVLIKCQFRFKTKNGDLVKEITEVSGIDIFEPLNGKFKVEDFIVNWDSGVYFYDFQFTFPSGKRKTYFGGFFKVLQDVTQNT</sequence>
<name>A0A0A0YPM7_9CAUD</name>
<proteinExistence type="predicted"/>
<dbReference type="Proteomes" id="UP000030329">
    <property type="component" value="Segment"/>
</dbReference>
<dbReference type="GeneID" id="24405086"/>
<dbReference type="RefSeq" id="YP_009140518.1">
    <property type="nucleotide sequence ID" value="NC_027125.1"/>
</dbReference>
<dbReference type="KEGG" id="vg:24405086"/>
<reference evidence="1 2" key="1">
    <citation type="journal article" date="2015" name="Front. Microbiol.">
        <title>The use of phage FCL-2 as an alternative to chemotherapy against columnaris disease in aquaculture.</title>
        <authorList>
            <person name="Laanto E."/>
            <person name="Bamford J.K."/>
            <person name="Ravantti J.J."/>
            <person name="Sundberg L.R."/>
        </authorList>
    </citation>
    <scope>NUCLEOTIDE SEQUENCE [LARGE SCALE GENOMIC DNA]</scope>
</reference>
<evidence type="ECO:0000313" key="1">
    <source>
        <dbReference type="EMBL" id="AIX11872.1"/>
    </source>
</evidence>
<keyword evidence="2" id="KW-1185">Reference proteome</keyword>